<protein>
    <submittedName>
        <fullName evidence="2">BolA family member 3</fullName>
    </submittedName>
</protein>
<dbReference type="AlphaFoldDB" id="A0A8C5SBS8"/>
<proteinExistence type="inferred from homology"/>
<gene>
    <name evidence="2" type="primary">BOLA3</name>
</gene>
<dbReference type="PANTHER" id="PTHR46188:SF1">
    <property type="entry name" value="BOLA-LIKE PROTEIN 3"/>
    <property type="match status" value="1"/>
</dbReference>
<accession>A0A8C5SBS8</accession>
<dbReference type="InterPro" id="IPR052275">
    <property type="entry name" value="Mt_Fe-S_assembly_factor"/>
</dbReference>
<dbReference type="GeneTree" id="ENSGT00390000013048"/>
<dbReference type="Ensembl" id="ENSLLTT00000016019.1">
    <property type="protein sequence ID" value="ENSLLTP00000015419.1"/>
    <property type="gene ID" value="ENSLLTG00000011823.1"/>
</dbReference>
<dbReference type="SUPFAM" id="SSF82657">
    <property type="entry name" value="BolA-like"/>
    <property type="match status" value="1"/>
</dbReference>
<sequence length="162" mass="18590">RRPEGGTLSRSSLRTFRIPERSPGEGVSIHLKFLLSRIFSVSPQVAFLLRRGERSFASQTEGEIRVTRVLQQKFPQAVVIKVVDISGGCGAMYEIHIESEEFKEKRTIQQHQMVNQVSRWTLTVWEFYGTFGFQTFPIIDSSRLHACLSCDSFALFRCLIFN</sequence>
<organism evidence="2 3">
    <name type="scientific">Laticauda laticaudata</name>
    <name type="common">Blue-ringed sea krait</name>
    <name type="synonym">Blue-lipped sea krait</name>
    <dbReference type="NCBI Taxonomy" id="8630"/>
    <lineage>
        <taxon>Eukaryota</taxon>
        <taxon>Metazoa</taxon>
        <taxon>Chordata</taxon>
        <taxon>Craniata</taxon>
        <taxon>Vertebrata</taxon>
        <taxon>Euteleostomi</taxon>
        <taxon>Lepidosauria</taxon>
        <taxon>Squamata</taxon>
        <taxon>Bifurcata</taxon>
        <taxon>Unidentata</taxon>
        <taxon>Episquamata</taxon>
        <taxon>Toxicofera</taxon>
        <taxon>Serpentes</taxon>
        <taxon>Colubroidea</taxon>
        <taxon>Elapidae</taxon>
        <taxon>Laticaudinae</taxon>
        <taxon>Laticauda</taxon>
    </lineage>
</organism>
<comment type="similarity">
    <text evidence="1">Belongs to the BolA/IbaG family.</text>
</comment>
<dbReference type="Proteomes" id="UP000694406">
    <property type="component" value="Unplaced"/>
</dbReference>
<evidence type="ECO:0000313" key="3">
    <source>
        <dbReference type="Proteomes" id="UP000694406"/>
    </source>
</evidence>
<name>A0A8C5SBS8_LATLA</name>
<dbReference type="Gene3D" id="3.30.300.90">
    <property type="entry name" value="BolA-like"/>
    <property type="match status" value="1"/>
</dbReference>
<reference evidence="2" key="2">
    <citation type="submission" date="2025-09" db="UniProtKB">
        <authorList>
            <consortium name="Ensembl"/>
        </authorList>
    </citation>
    <scope>IDENTIFICATION</scope>
</reference>
<dbReference type="GO" id="GO:0005759">
    <property type="term" value="C:mitochondrial matrix"/>
    <property type="evidence" value="ECO:0007669"/>
    <property type="project" value="TreeGrafter"/>
</dbReference>
<dbReference type="PANTHER" id="PTHR46188">
    <property type="entry name" value="BOLA-LIKE PROTEIN 3"/>
    <property type="match status" value="1"/>
</dbReference>
<evidence type="ECO:0000313" key="2">
    <source>
        <dbReference type="Ensembl" id="ENSLLTP00000015419.1"/>
    </source>
</evidence>
<keyword evidence="3" id="KW-1185">Reference proteome</keyword>
<evidence type="ECO:0000256" key="1">
    <source>
        <dbReference type="ARBA" id="ARBA00005578"/>
    </source>
</evidence>
<reference evidence="2" key="1">
    <citation type="submission" date="2025-08" db="UniProtKB">
        <authorList>
            <consortium name="Ensembl"/>
        </authorList>
    </citation>
    <scope>IDENTIFICATION</scope>
</reference>
<dbReference type="InterPro" id="IPR036065">
    <property type="entry name" value="BolA-like_sf"/>
</dbReference>